<protein>
    <submittedName>
        <fullName evidence="2">Uncharacterized protein</fullName>
    </submittedName>
</protein>
<gene>
    <name evidence="2" type="ORF">EHS24_000194</name>
</gene>
<dbReference type="GeneID" id="39584737"/>
<dbReference type="EMBL" id="RSCE01000001">
    <property type="protein sequence ID" value="RSH87680.1"/>
    <property type="molecule type" value="Genomic_DNA"/>
</dbReference>
<organism evidence="2 3">
    <name type="scientific">Apiotrichum porosum</name>
    <dbReference type="NCBI Taxonomy" id="105984"/>
    <lineage>
        <taxon>Eukaryota</taxon>
        <taxon>Fungi</taxon>
        <taxon>Dikarya</taxon>
        <taxon>Basidiomycota</taxon>
        <taxon>Agaricomycotina</taxon>
        <taxon>Tremellomycetes</taxon>
        <taxon>Trichosporonales</taxon>
        <taxon>Trichosporonaceae</taxon>
        <taxon>Apiotrichum</taxon>
    </lineage>
</organism>
<feature type="compositionally biased region" description="Basic and acidic residues" evidence="1">
    <location>
        <begin position="117"/>
        <end position="135"/>
    </location>
</feature>
<evidence type="ECO:0000256" key="1">
    <source>
        <dbReference type="SAM" id="MobiDB-lite"/>
    </source>
</evidence>
<name>A0A427Y959_9TREE</name>
<evidence type="ECO:0000313" key="2">
    <source>
        <dbReference type="EMBL" id="RSH87680.1"/>
    </source>
</evidence>
<sequence length="284" mass="31678">MSFAQMAAHKPTPEAPFEFVQVRVLAKPSLPSDTAATQVQSLYDKADSFCRNNKLEPHPVKSFVDAEDTPTKRLYAAPEGSSRALAVVERSVARSVTLEQRLKLVEEELAQTNKELAQMKKDKKDEDDKARDRRSATVIVSTAQALNAAFGCGGESARRQLKNVFVDYRDRGTTLGSTVCTLNADVKRAFEKNPSWEGQVDLRNSEAHPSPGSDLLLELLELEDKNVPLAREAITFLLLAVRQRHLVNSKRDSVQDVMEEMREISTAFPTAKQQAWLQRLELGV</sequence>
<dbReference type="AlphaFoldDB" id="A0A427Y959"/>
<evidence type="ECO:0000313" key="3">
    <source>
        <dbReference type="Proteomes" id="UP000279236"/>
    </source>
</evidence>
<feature type="region of interest" description="Disordered" evidence="1">
    <location>
        <begin position="116"/>
        <end position="135"/>
    </location>
</feature>
<dbReference type="Proteomes" id="UP000279236">
    <property type="component" value="Unassembled WGS sequence"/>
</dbReference>
<dbReference type="RefSeq" id="XP_028479888.1">
    <property type="nucleotide sequence ID" value="XM_028616031.1"/>
</dbReference>
<comment type="caution">
    <text evidence="2">The sequence shown here is derived from an EMBL/GenBank/DDBJ whole genome shotgun (WGS) entry which is preliminary data.</text>
</comment>
<keyword evidence="3" id="KW-1185">Reference proteome</keyword>
<proteinExistence type="predicted"/>
<accession>A0A427Y959</accession>
<reference evidence="2 3" key="1">
    <citation type="submission" date="2018-11" db="EMBL/GenBank/DDBJ databases">
        <title>Genome sequence of Apiotrichum porosum DSM 27194.</title>
        <authorList>
            <person name="Aliyu H."/>
            <person name="Gorte O."/>
            <person name="Ochsenreither K."/>
        </authorList>
    </citation>
    <scope>NUCLEOTIDE SEQUENCE [LARGE SCALE GENOMIC DNA]</scope>
    <source>
        <strain evidence="2 3">DSM 27194</strain>
    </source>
</reference>